<dbReference type="CDD" id="cd01941">
    <property type="entry name" value="YeiC_kinase_like"/>
    <property type="match status" value="1"/>
</dbReference>
<keyword evidence="2" id="KW-0808">Transferase</keyword>
<dbReference type="GO" id="GO:0016301">
    <property type="term" value="F:kinase activity"/>
    <property type="evidence" value="ECO:0007669"/>
    <property type="project" value="UniProtKB-KW"/>
</dbReference>
<keyword evidence="7" id="KW-1185">Reference proteome</keyword>
<evidence type="ECO:0000259" key="5">
    <source>
        <dbReference type="Pfam" id="PF00294"/>
    </source>
</evidence>
<name>A0AAQ3QMP2_9LILI</name>
<dbReference type="Gene3D" id="3.40.1190.20">
    <property type="match status" value="1"/>
</dbReference>
<evidence type="ECO:0000313" key="6">
    <source>
        <dbReference type="EMBL" id="WOL16934.1"/>
    </source>
</evidence>
<protein>
    <recommendedName>
        <fullName evidence="5">Carbohydrate kinase PfkB domain-containing protein</fullName>
    </recommendedName>
</protein>
<evidence type="ECO:0000256" key="2">
    <source>
        <dbReference type="ARBA" id="ARBA00022679"/>
    </source>
</evidence>
<evidence type="ECO:0000256" key="4">
    <source>
        <dbReference type="ARBA" id="ARBA00022777"/>
    </source>
</evidence>
<dbReference type="PROSITE" id="PS00583">
    <property type="entry name" value="PFKB_KINASES_1"/>
    <property type="match status" value="1"/>
</dbReference>
<keyword evidence="3" id="KW-0479">Metal-binding</keyword>
<dbReference type="SUPFAM" id="SSF53613">
    <property type="entry name" value="Ribokinase-like"/>
    <property type="match status" value="1"/>
</dbReference>
<dbReference type="GO" id="GO:0005737">
    <property type="term" value="C:cytoplasm"/>
    <property type="evidence" value="ECO:0007669"/>
    <property type="project" value="TreeGrafter"/>
</dbReference>
<keyword evidence="4" id="KW-0418">Kinase</keyword>
<feature type="domain" description="Carbohydrate kinase PfkB" evidence="5">
    <location>
        <begin position="354"/>
        <end position="405"/>
    </location>
</feature>
<dbReference type="PRINTS" id="PR00990">
    <property type="entry name" value="RIBOKINASE"/>
</dbReference>
<accession>A0AAQ3QMP2</accession>
<proteinExistence type="inferred from homology"/>
<comment type="similarity">
    <text evidence="1">Belongs to the carbohydrate kinase PfkB family.</text>
</comment>
<dbReference type="PANTHER" id="PTHR42909">
    <property type="entry name" value="ZGC:136858"/>
    <property type="match status" value="1"/>
</dbReference>
<dbReference type="EMBL" id="CP136897">
    <property type="protein sequence ID" value="WOL16934.1"/>
    <property type="molecule type" value="Genomic_DNA"/>
</dbReference>
<evidence type="ECO:0000313" key="7">
    <source>
        <dbReference type="Proteomes" id="UP001327560"/>
    </source>
</evidence>
<dbReference type="GO" id="GO:0004730">
    <property type="term" value="F:pseudouridylate synthase activity"/>
    <property type="evidence" value="ECO:0007669"/>
    <property type="project" value="TreeGrafter"/>
</dbReference>
<gene>
    <name evidence="6" type="ORF">Cni_G25722</name>
</gene>
<evidence type="ECO:0000256" key="3">
    <source>
        <dbReference type="ARBA" id="ARBA00022723"/>
    </source>
</evidence>
<dbReference type="PANTHER" id="PTHR42909:SF1">
    <property type="entry name" value="CARBOHYDRATE KINASE PFKB DOMAIN-CONTAINING PROTEIN"/>
    <property type="match status" value="1"/>
</dbReference>
<dbReference type="InterPro" id="IPR002173">
    <property type="entry name" value="Carboh/pur_kinase_PfkB_CS"/>
</dbReference>
<sequence>MPLGDRNSQKQLGLEMESAVRRRLDSLARHLRPPQVLYSELNRTPLSSSALKFTGSSPVLIGGMVMDIHAKPYTDPAPGTTTPGEVQYVRGGVARNIAECMWKLGISPFMISAIGLDMLGEMLLNYWKSAGLCTKGILQTSSIRTPVVSIIFDSAGELAAAVANVDAVEKFLTPDFIKQFENYIRSAPMLILDANLHPQSIEFACQIAAGAGIPIWFEPVSVKKSTRITAVVNYITCASPNENELIAMANALSPTTEFQLYVKPTQGHQSPESLFHILKPAICFLLDKGIKMLIVTLGSDGVFLCISEWPRFKNHAIVSSKLSNNARIQNEVANEGCSLKKTCPTDLGAKFFAFHFPALHASVVSLTGAGDCLVAGIIASICSGFDVMQSVALGISVAKAAVESETNIPDEFCLNSIADEAKFILSAVKQLPIE</sequence>
<evidence type="ECO:0000256" key="1">
    <source>
        <dbReference type="ARBA" id="ARBA00010688"/>
    </source>
</evidence>
<dbReference type="Proteomes" id="UP001327560">
    <property type="component" value="Chromosome 8"/>
</dbReference>
<dbReference type="AlphaFoldDB" id="A0AAQ3QMP2"/>
<dbReference type="InterPro" id="IPR002139">
    <property type="entry name" value="Ribo/fructo_kinase"/>
</dbReference>
<dbReference type="Pfam" id="PF00294">
    <property type="entry name" value="PfkB"/>
    <property type="match status" value="2"/>
</dbReference>
<dbReference type="GO" id="GO:0016798">
    <property type="term" value="F:hydrolase activity, acting on glycosyl bonds"/>
    <property type="evidence" value="ECO:0007669"/>
    <property type="project" value="TreeGrafter"/>
</dbReference>
<dbReference type="GO" id="GO:0046872">
    <property type="term" value="F:metal ion binding"/>
    <property type="evidence" value="ECO:0007669"/>
    <property type="project" value="UniProtKB-KW"/>
</dbReference>
<dbReference type="InterPro" id="IPR029056">
    <property type="entry name" value="Ribokinase-like"/>
</dbReference>
<organism evidence="6 7">
    <name type="scientific">Canna indica</name>
    <name type="common">Indian-shot</name>
    <dbReference type="NCBI Taxonomy" id="4628"/>
    <lineage>
        <taxon>Eukaryota</taxon>
        <taxon>Viridiplantae</taxon>
        <taxon>Streptophyta</taxon>
        <taxon>Embryophyta</taxon>
        <taxon>Tracheophyta</taxon>
        <taxon>Spermatophyta</taxon>
        <taxon>Magnoliopsida</taxon>
        <taxon>Liliopsida</taxon>
        <taxon>Zingiberales</taxon>
        <taxon>Cannaceae</taxon>
        <taxon>Canna</taxon>
    </lineage>
</organism>
<feature type="domain" description="Carbohydrate kinase PfkB" evidence="5">
    <location>
        <begin position="59"/>
        <end position="305"/>
    </location>
</feature>
<dbReference type="InterPro" id="IPR011611">
    <property type="entry name" value="PfkB_dom"/>
</dbReference>
<reference evidence="6 7" key="1">
    <citation type="submission" date="2023-10" db="EMBL/GenBank/DDBJ databases">
        <title>Chromosome-scale genome assembly provides insights into flower coloration mechanisms of Canna indica.</title>
        <authorList>
            <person name="Li C."/>
        </authorList>
    </citation>
    <scope>NUCLEOTIDE SEQUENCE [LARGE SCALE GENOMIC DNA]</scope>
    <source>
        <tissue evidence="6">Flower</tissue>
    </source>
</reference>